<organism evidence="2 3">
    <name type="scientific">Arsukibacterium tuosuense</name>
    <dbReference type="NCBI Taxonomy" id="1323745"/>
    <lineage>
        <taxon>Bacteria</taxon>
        <taxon>Pseudomonadati</taxon>
        <taxon>Pseudomonadota</taxon>
        <taxon>Gammaproteobacteria</taxon>
        <taxon>Chromatiales</taxon>
        <taxon>Chromatiaceae</taxon>
        <taxon>Arsukibacterium</taxon>
    </lineage>
</organism>
<feature type="region of interest" description="Disordered" evidence="1">
    <location>
        <begin position="1"/>
        <end position="20"/>
    </location>
</feature>
<name>A0A285IFC9_9GAMM</name>
<sequence length="130" mass="15324">MRLVRPRRPGRNRPTTKQHDATDRQILRLHQVMVDKLLADPSGLPAIYQRLEQRYHAGQLRHSGYIHWHSILDCIDQPELFRRELLDEGERMRKLRRRTILTGILTEQERLELLYAGSDDANHQAIDANS</sequence>
<evidence type="ECO:0000313" key="2">
    <source>
        <dbReference type="EMBL" id="SNY45651.1"/>
    </source>
</evidence>
<dbReference type="Proteomes" id="UP000219353">
    <property type="component" value="Unassembled WGS sequence"/>
</dbReference>
<feature type="compositionally biased region" description="Basic residues" evidence="1">
    <location>
        <begin position="1"/>
        <end position="16"/>
    </location>
</feature>
<dbReference type="EMBL" id="OBEB01000001">
    <property type="protein sequence ID" value="SNY45651.1"/>
    <property type="molecule type" value="Genomic_DNA"/>
</dbReference>
<dbReference type="AlphaFoldDB" id="A0A285IFC9"/>
<keyword evidence="3" id="KW-1185">Reference proteome</keyword>
<proteinExistence type="predicted"/>
<evidence type="ECO:0000313" key="3">
    <source>
        <dbReference type="Proteomes" id="UP000219353"/>
    </source>
</evidence>
<reference evidence="3" key="1">
    <citation type="submission" date="2017-09" db="EMBL/GenBank/DDBJ databases">
        <authorList>
            <person name="Varghese N."/>
            <person name="Submissions S."/>
        </authorList>
    </citation>
    <scope>NUCLEOTIDE SEQUENCE [LARGE SCALE GENOMIC DNA]</scope>
    <source>
        <strain evidence="3">CGMCC 1.12461</strain>
    </source>
</reference>
<accession>A0A285IFC9</accession>
<gene>
    <name evidence="2" type="ORF">SAMN06297280_0932</name>
</gene>
<evidence type="ECO:0000256" key="1">
    <source>
        <dbReference type="SAM" id="MobiDB-lite"/>
    </source>
</evidence>
<protein>
    <submittedName>
        <fullName evidence="2">Uncharacterized protein</fullName>
    </submittedName>
</protein>